<dbReference type="EMBL" id="FORU01000011">
    <property type="protein sequence ID" value="SFJ61476.1"/>
    <property type="molecule type" value="Genomic_DNA"/>
</dbReference>
<name>A0A1I3SVJ5_9FLAO</name>
<evidence type="ECO:0000313" key="1">
    <source>
        <dbReference type="EMBL" id="SFJ61476.1"/>
    </source>
</evidence>
<dbReference type="OrthoDB" id="1365806at2"/>
<organism evidence="1 2">
    <name type="scientific">Myroides guanonis</name>
    <dbReference type="NCBI Taxonomy" id="1150112"/>
    <lineage>
        <taxon>Bacteria</taxon>
        <taxon>Pseudomonadati</taxon>
        <taxon>Bacteroidota</taxon>
        <taxon>Flavobacteriia</taxon>
        <taxon>Flavobacteriales</taxon>
        <taxon>Flavobacteriaceae</taxon>
        <taxon>Myroides</taxon>
    </lineage>
</organism>
<evidence type="ECO:0000313" key="2">
    <source>
        <dbReference type="Proteomes" id="UP000243887"/>
    </source>
</evidence>
<reference evidence="2" key="1">
    <citation type="submission" date="2016-10" db="EMBL/GenBank/DDBJ databases">
        <authorList>
            <person name="Varghese N."/>
            <person name="Submissions S."/>
        </authorList>
    </citation>
    <scope>NUCLEOTIDE SEQUENCE [LARGE SCALE GENOMIC DNA]</scope>
    <source>
        <strain evidence="2">DSM 26542</strain>
    </source>
</reference>
<protein>
    <submittedName>
        <fullName evidence="1">Uncharacterized protein</fullName>
    </submittedName>
</protein>
<dbReference type="RefSeq" id="WP_090679754.1">
    <property type="nucleotide sequence ID" value="NZ_FORU01000011.1"/>
</dbReference>
<proteinExistence type="predicted"/>
<gene>
    <name evidence="1" type="ORF">SAMN04487893_11158</name>
</gene>
<accession>A0A1I3SVJ5</accession>
<dbReference type="Proteomes" id="UP000243887">
    <property type="component" value="Unassembled WGS sequence"/>
</dbReference>
<dbReference type="AlphaFoldDB" id="A0A1I3SVJ5"/>
<keyword evidence="2" id="KW-1185">Reference proteome</keyword>
<sequence length="68" mass="8218">MNYGDKIVAFVNRILDFFDLIKGYLDDALSFFEKLKDLILELIEYVKVQFESHTDKELRLLEEEHFFI</sequence>
<dbReference type="STRING" id="1150112.SAMN04487893_11158"/>